<evidence type="ECO:0000313" key="3">
    <source>
        <dbReference type="Proteomes" id="UP000623678"/>
    </source>
</evidence>
<dbReference type="Proteomes" id="UP000623678">
    <property type="component" value="Unassembled WGS sequence"/>
</dbReference>
<dbReference type="Gene3D" id="3.30.1180.10">
    <property type="match status" value="1"/>
</dbReference>
<dbReference type="InterPro" id="IPR043168">
    <property type="entry name" value="DegV_C"/>
</dbReference>
<keyword evidence="3" id="KW-1185">Reference proteome</keyword>
<organism evidence="2 3">
    <name type="scientific">Youxingia wuxianensis</name>
    <dbReference type="NCBI Taxonomy" id="2763678"/>
    <lineage>
        <taxon>Bacteria</taxon>
        <taxon>Bacillati</taxon>
        <taxon>Bacillota</taxon>
        <taxon>Clostridia</taxon>
        <taxon>Eubacteriales</taxon>
        <taxon>Oscillospiraceae</taxon>
        <taxon>Youxingia</taxon>
    </lineage>
</organism>
<dbReference type="PANTHER" id="PTHR33434">
    <property type="entry name" value="DEGV DOMAIN-CONTAINING PROTEIN DR_1986-RELATED"/>
    <property type="match status" value="1"/>
</dbReference>
<accession>A0A926EPQ9</accession>
<dbReference type="PROSITE" id="PS51482">
    <property type="entry name" value="DEGV"/>
    <property type="match status" value="1"/>
</dbReference>
<evidence type="ECO:0000313" key="2">
    <source>
        <dbReference type="EMBL" id="MBC8586526.1"/>
    </source>
</evidence>
<keyword evidence="1" id="KW-0446">Lipid-binding</keyword>
<dbReference type="Gene3D" id="3.40.50.10170">
    <property type="match status" value="1"/>
</dbReference>
<comment type="caution">
    <text evidence="2">The sequence shown here is derived from an EMBL/GenBank/DDBJ whole genome shotgun (WGS) entry which is preliminary data.</text>
</comment>
<protein>
    <submittedName>
        <fullName evidence="2">DegV family protein</fullName>
    </submittedName>
</protein>
<gene>
    <name evidence="2" type="ORF">H8705_13150</name>
</gene>
<dbReference type="InterPro" id="IPR003797">
    <property type="entry name" value="DegV"/>
</dbReference>
<proteinExistence type="predicted"/>
<dbReference type="Pfam" id="PF02645">
    <property type="entry name" value="DegV"/>
    <property type="match status" value="1"/>
</dbReference>
<evidence type="ECO:0000256" key="1">
    <source>
        <dbReference type="ARBA" id="ARBA00023121"/>
    </source>
</evidence>
<dbReference type="SUPFAM" id="SSF82549">
    <property type="entry name" value="DAK1/DegV-like"/>
    <property type="match status" value="1"/>
</dbReference>
<dbReference type="PANTHER" id="PTHR33434:SF2">
    <property type="entry name" value="FATTY ACID-BINDING PROTEIN TM_1468"/>
    <property type="match status" value="1"/>
</dbReference>
<dbReference type="InterPro" id="IPR050270">
    <property type="entry name" value="DegV_domain_contain"/>
</dbReference>
<dbReference type="RefSeq" id="WP_262396245.1">
    <property type="nucleotide sequence ID" value="NZ_JACRTD010000014.1"/>
</dbReference>
<name>A0A926EPQ9_9FIRM</name>
<dbReference type="GO" id="GO:0008289">
    <property type="term" value="F:lipid binding"/>
    <property type="evidence" value="ECO:0007669"/>
    <property type="project" value="UniProtKB-KW"/>
</dbReference>
<dbReference type="EMBL" id="JACRTD010000014">
    <property type="protein sequence ID" value="MBC8586526.1"/>
    <property type="molecule type" value="Genomic_DNA"/>
</dbReference>
<dbReference type="AlphaFoldDB" id="A0A926EPQ9"/>
<sequence>MNRQKIAILTDSCADVPAHMAKTEPIFIVPLKITYSEGSYSDGVDITARQVYQRLPAEIPKTSLPDGATITQALQQIKDEGYEKVLAIIFSSGLSGTYQMVELIGEEFPGLQVAAFDTKSGSLGTGATVLQAAEYLRQGKTWEELLSLIPRLIKNTTVFFSVDTLEYLQKGGRIGRITWVAGTMLNIKPILTFAPSGELTSIAKVRGRKASIERLCDLVYEKYTPGSRVNIMTAHGDAPQDGELVKKVLLSRIPAFVHHYESEIDCTLGVYVGPHLLGAGIQILEEDM</sequence>
<dbReference type="NCBIfam" id="TIGR00762">
    <property type="entry name" value="DegV"/>
    <property type="match status" value="1"/>
</dbReference>
<reference evidence="2" key="1">
    <citation type="submission" date="2020-08" db="EMBL/GenBank/DDBJ databases">
        <title>Genome public.</title>
        <authorList>
            <person name="Liu C."/>
            <person name="Sun Q."/>
        </authorList>
    </citation>
    <scope>NUCLEOTIDE SEQUENCE</scope>
    <source>
        <strain evidence="2">NSJ-64</strain>
    </source>
</reference>